<comment type="catalytic activity">
    <reaction evidence="1">
        <text>Hydrolysis of terminal, non-reducing beta-D-glucosyl residues with release of beta-D-glucose.</text>
        <dbReference type="EC" id="3.2.1.21"/>
    </reaction>
</comment>
<keyword evidence="6" id="KW-0325">Glycoprotein</keyword>
<accession>A0A6A6P4A4</accession>
<evidence type="ECO:0000256" key="4">
    <source>
        <dbReference type="ARBA" id="ARBA00012744"/>
    </source>
</evidence>
<evidence type="ECO:0000256" key="9">
    <source>
        <dbReference type="ARBA" id="ARBA00023326"/>
    </source>
</evidence>
<dbReference type="EMBL" id="MU001676">
    <property type="protein sequence ID" value="KAF2458870.1"/>
    <property type="molecule type" value="Genomic_DNA"/>
</dbReference>
<dbReference type="Pfam" id="PF14310">
    <property type="entry name" value="Fn3-like"/>
    <property type="match status" value="1"/>
</dbReference>
<evidence type="ECO:0000256" key="7">
    <source>
        <dbReference type="ARBA" id="ARBA00023277"/>
    </source>
</evidence>
<dbReference type="PANTHER" id="PTHR42715">
    <property type="entry name" value="BETA-GLUCOSIDASE"/>
    <property type="match status" value="1"/>
</dbReference>
<gene>
    <name evidence="15" type="ORF">BDY21DRAFT_339098</name>
</gene>
<dbReference type="Gene3D" id="3.40.50.1700">
    <property type="entry name" value="Glycoside hydrolase family 3 C-terminal domain"/>
    <property type="match status" value="1"/>
</dbReference>
<evidence type="ECO:0000256" key="1">
    <source>
        <dbReference type="ARBA" id="ARBA00000448"/>
    </source>
</evidence>
<feature type="domain" description="PA14" evidence="14">
    <location>
        <begin position="312"/>
        <end position="472"/>
    </location>
</feature>
<protein>
    <recommendedName>
        <fullName evidence="10">Probable beta-glucosidase I</fullName>
        <ecNumber evidence="4">3.2.1.21</ecNumber>
    </recommendedName>
    <alternativeName>
        <fullName evidence="11">Beta-D-glucoside glucohydrolase I</fullName>
    </alternativeName>
    <alternativeName>
        <fullName evidence="12">Cellobiase I</fullName>
    </alternativeName>
    <alternativeName>
        <fullName evidence="13">Gentiobiase I</fullName>
    </alternativeName>
</protein>
<dbReference type="InterPro" id="IPR002772">
    <property type="entry name" value="Glyco_hydro_3_C"/>
</dbReference>
<reference evidence="15" key="1">
    <citation type="journal article" date="2020" name="Stud. Mycol.">
        <title>101 Dothideomycetes genomes: a test case for predicting lifestyles and emergence of pathogens.</title>
        <authorList>
            <person name="Haridas S."/>
            <person name="Albert R."/>
            <person name="Binder M."/>
            <person name="Bloem J."/>
            <person name="Labutti K."/>
            <person name="Salamov A."/>
            <person name="Andreopoulos B."/>
            <person name="Baker S."/>
            <person name="Barry K."/>
            <person name="Bills G."/>
            <person name="Bluhm B."/>
            <person name="Cannon C."/>
            <person name="Castanera R."/>
            <person name="Culley D."/>
            <person name="Daum C."/>
            <person name="Ezra D."/>
            <person name="Gonzalez J."/>
            <person name="Henrissat B."/>
            <person name="Kuo A."/>
            <person name="Liang C."/>
            <person name="Lipzen A."/>
            <person name="Lutzoni F."/>
            <person name="Magnuson J."/>
            <person name="Mondo S."/>
            <person name="Nolan M."/>
            <person name="Ohm R."/>
            <person name="Pangilinan J."/>
            <person name="Park H.-J."/>
            <person name="Ramirez L."/>
            <person name="Alfaro M."/>
            <person name="Sun H."/>
            <person name="Tritt A."/>
            <person name="Yoshinaga Y."/>
            <person name="Zwiers L.-H."/>
            <person name="Turgeon B."/>
            <person name="Goodwin S."/>
            <person name="Spatafora J."/>
            <person name="Crous P."/>
            <person name="Grigoriev I."/>
        </authorList>
    </citation>
    <scope>NUCLEOTIDE SEQUENCE</scope>
    <source>
        <strain evidence="15">ATCC 16933</strain>
    </source>
</reference>
<dbReference type="InterPro" id="IPR036962">
    <property type="entry name" value="Glyco_hydro_3_N_sf"/>
</dbReference>
<evidence type="ECO:0000256" key="8">
    <source>
        <dbReference type="ARBA" id="ARBA00023295"/>
    </source>
</evidence>
<evidence type="ECO:0000256" key="13">
    <source>
        <dbReference type="ARBA" id="ARBA00041809"/>
    </source>
</evidence>
<dbReference type="InterPro" id="IPR013783">
    <property type="entry name" value="Ig-like_fold"/>
</dbReference>
<dbReference type="SUPFAM" id="SSF51445">
    <property type="entry name" value="(Trans)glycosidases"/>
    <property type="match status" value="1"/>
</dbReference>
<keyword evidence="8" id="KW-0326">Glycosidase</keyword>
<organism evidence="15 16">
    <name type="scientific">Lineolata rhizophorae</name>
    <dbReference type="NCBI Taxonomy" id="578093"/>
    <lineage>
        <taxon>Eukaryota</taxon>
        <taxon>Fungi</taxon>
        <taxon>Dikarya</taxon>
        <taxon>Ascomycota</taxon>
        <taxon>Pezizomycotina</taxon>
        <taxon>Dothideomycetes</taxon>
        <taxon>Dothideomycetes incertae sedis</taxon>
        <taxon>Lineolatales</taxon>
        <taxon>Lineolataceae</taxon>
        <taxon>Lineolata</taxon>
    </lineage>
</organism>
<dbReference type="InterPro" id="IPR001764">
    <property type="entry name" value="Glyco_hydro_3_N"/>
</dbReference>
<dbReference type="FunFam" id="2.60.40.10:FF:000495">
    <property type="entry name" value="Periplasmic beta-glucosidase"/>
    <property type="match status" value="1"/>
</dbReference>
<dbReference type="EC" id="3.2.1.21" evidence="4"/>
<dbReference type="Gene3D" id="2.60.40.10">
    <property type="entry name" value="Immunoglobulins"/>
    <property type="match status" value="1"/>
</dbReference>
<keyword evidence="9" id="KW-0624">Polysaccharide degradation</keyword>
<dbReference type="InterPro" id="IPR050288">
    <property type="entry name" value="Cellulose_deg_GH3"/>
</dbReference>
<keyword evidence="16" id="KW-1185">Reference proteome</keyword>
<proteinExistence type="inferred from homology"/>
<evidence type="ECO:0000256" key="3">
    <source>
        <dbReference type="ARBA" id="ARBA00005336"/>
    </source>
</evidence>
<comment type="pathway">
    <text evidence="2">Glycan metabolism; cellulose degradation.</text>
</comment>
<dbReference type="SMART" id="SM00758">
    <property type="entry name" value="PA14"/>
    <property type="match status" value="1"/>
</dbReference>
<dbReference type="Pfam" id="PF07691">
    <property type="entry name" value="PA14"/>
    <property type="match status" value="1"/>
</dbReference>
<dbReference type="Gene3D" id="3.20.20.300">
    <property type="entry name" value="Glycoside hydrolase, family 3, N-terminal domain"/>
    <property type="match status" value="1"/>
</dbReference>
<dbReference type="PANTHER" id="PTHR42715:SF27">
    <property type="entry name" value="BETA-GLUCOSIDASE-RELATED"/>
    <property type="match status" value="1"/>
</dbReference>
<dbReference type="PROSITE" id="PS51820">
    <property type="entry name" value="PA14"/>
    <property type="match status" value="1"/>
</dbReference>
<dbReference type="InterPro" id="IPR011658">
    <property type="entry name" value="PA14_dom"/>
</dbReference>
<dbReference type="InterPro" id="IPR026891">
    <property type="entry name" value="Fn3-like"/>
</dbReference>
<dbReference type="Pfam" id="PF00933">
    <property type="entry name" value="Glyco_hydro_3"/>
    <property type="match status" value="1"/>
</dbReference>
<evidence type="ECO:0000313" key="16">
    <source>
        <dbReference type="Proteomes" id="UP000799766"/>
    </source>
</evidence>
<evidence type="ECO:0000256" key="11">
    <source>
        <dbReference type="ARBA" id="ARBA00041279"/>
    </source>
</evidence>
<dbReference type="GO" id="GO:0009251">
    <property type="term" value="P:glucan catabolic process"/>
    <property type="evidence" value="ECO:0007669"/>
    <property type="project" value="TreeGrafter"/>
</dbReference>
<dbReference type="InterPro" id="IPR017853">
    <property type="entry name" value="GH"/>
</dbReference>
<evidence type="ECO:0000313" key="15">
    <source>
        <dbReference type="EMBL" id="KAF2458870.1"/>
    </source>
</evidence>
<dbReference type="SUPFAM" id="SSF52279">
    <property type="entry name" value="Beta-D-glucan exohydrolase, C-terminal domain"/>
    <property type="match status" value="1"/>
</dbReference>
<dbReference type="OrthoDB" id="47059at2759"/>
<dbReference type="PRINTS" id="PR00133">
    <property type="entry name" value="GLHYDRLASE3"/>
</dbReference>
<sequence length="756" mass="83084">MRHSPRRDVEQPALLGPTINIQRAPLGGRGFESYSEDGVLSGTLAGHYCKGVQAEGIIATLKHFVCNDLEHERMAVNSIVTDRALRENYLLPFQIALRIEKTGALMTAYNKVNGTHMSEKAEILTDIVRKEWKYDGLFMSDWYGTYSTSDSINAGLEIEMPGPTRWRGEALVHAVGSRKVLGHVLDARVRKILELINLATKSGIPESGPEKSLDRPQDKALLRRVTSESIVLLKNEGGILPFKPDEPVAIIGPNSKTGNYCGGGSASLTTSYVVTPFEGIKAQAKSDIHWTQGAYGHRELPVLSSKEVQTASGEPGITFRAYNEPASVAGREAVDEMRLNKAVGFLVDYKHPKIKSHTYYVDLEAYFTPEDSGTYDFGVSVTGTGKFFIDGELIVDNTVNQERGSLFFGTGTVEKVGSKELEAGKKYKFTFEFGSGPTTDLKLLEVLPPEMSGFRVSGCRRIDIQESIAKAVELASQHKQVVIIAGLNDDWESEGYDRQHMDLPPHTDELISRVLAANPNAAIVMQSGTPVTMPWAADAKALMHAWYGGNETGNGIADVLFGAVNPSGKLSLSFPVRLEDNPAYLSYRSERGRVLYSEDVYVGYRWYDKLKLAPLFPFGYGLSYTTFSRGNVRIVSTPESDVLAEDATITVNVSVTNTGSVAGAETVQIFVAPPSTASLWRPPRELKGFKKVFLQPGESKDVELVISKRLATSFWDEDRDAWISEKGTYGIRVEGTGPDIITSDLVIENTHFWNGL</sequence>
<evidence type="ECO:0000256" key="12">
    <source>
        <dbReference type="ARBA" id="ARBA00041603"/>
    </source>
</evidence>
<keyword evidence="7" id="KW-0119">Carbohydrate metabolism</keyword>
<evidence type="ECO:0000259" key="14">
    <source>
        <dbReference type="PROSITE" id="PS51820"/>
    </source>
</evidence>
<dbReference type="InterPro" id="IPR036881">
    <property type="entry name" value="Glyco_hydro_3_C_sf"/>
</dbReference>
<name>A0A6A6P4A4_9PEZI</name>
<dbReference type="AlphaFoldDB" id="A0A6A6P4A4"/>
<dbReference type="Gene3D" id="2.60.120.260">
    <property type="entry name" value="Galactose-binding domain-like"/>
    <property type="match status" value="1"/>
</dbReference>
<evidence type="ECO:0000256" key="10">
    <source>
        <dbReference type="ARBA" id="ARBA00039569"/>
    </source>
</evidence>
<dbReference type="Proteomes" id="UP000799766">
    <property type="component" value="Unassembled WGS sequence"/>
</dbReference>
<keyword evidence="5 15" id="KW-0378">Hydrolase</keyword>
<evidence type="ECO:0000256" key="6">
    <source>
        <dbReference type="ARBA" id="ARBA00023180"/>
    </source>
</evidence>
<dbReference type="GO" id="GO:0008422">
    <property type="term" value="F:beta-glucosidase activity"/>
    <property type="evidence" value="ECO:0007669"/>
    <property type="project" value="UniProtKB-EC"/>
</dbReference>
<dbReference type="Pfam" id="PF01915">
    <property type="entry name" value="Glyco_hydro_3_C"/>
    <property type="match status" value="1"/>
</dbReference>
<dbReference type="SMART" id="SM01217">
    <property type="entry name" value="Fn3_like"/>
    <property type="match status" value="1"/>
</dbReference>
<evidence type="ECO:0000256" key="2">
    <source>
        <dbReference type="ARBA" id="ARBA00004987"/>
    </source>
</evidence>
<dbReference type="InterPro" id="IPR037524">
    <property type="entry name" value="PA14/GLEYA"/>
</dbReference>
<evidence type="ECO:0000256" key="5">
    <source>
        <dbReference type="ARBA" id="ARBA00022801"/>
    </source>
</evidence>
<comment type="similarity">
    <text evidence="3">Belongs to the glycosyl hydrolase 3 family.</text>
</comment>